<dbReference type="PANTHER" id="PTHR30537">
    <property type="entry name" value="HTH-TYPE TRANSCRIPTIONAL REGULATOR"/>
    <property type="match status" value="1"/>
</dbReference>
<dbReference type="InterPro" id="IPR036390">
    <property type="entry name" value="WH_DNA-bd_sf"/>
</dbReference>
<feature type="domain" description="HTH lysR-type" evidence="5">
    <location>
        <begin position="1"/>
        <end position="59"/>
    </location>
</feature>
<dbReference type="RefSeq" id="WP_097153966.1">
    <property type="nucleotide sequence ID" value="NZ_OBEL01000002.1"/>
</dbReference>
<dbReference type="InterPro" id="IPR058163">
    <property type="entry name" value="LysR-type_TF_proteobact-type"/>
</dbReference>
<organism evidence="6 7">
    <name type="scientific">Cohaesibacter gelatinilyticus</name>
    <dbReference type="NCBI Taxonomy" id="372072"/>
    <lineage>
        <taxon>Bacteria</taxon>
        <taxon>Pseudomonadati</taxon>
        <taxon>Pseudomonadota</taxon>
        <taxon>Alphaproteobacteria</taxon>
        <taxon>Hyphomicrobiales</taxon>
        <taxon>Cohaesibacteraceae</taxon>
    </lineage>
</organism>
<evidence type="ECO:0000313" key="6">
    <source>
        <dbReference type="EMBL" id="SNZ19634.1"/>
    </source>
</evidence>
<protein>
    <submittedName>
        <fullName evidence="6">Transcriptional regulator, LysR family</fullName>
    </submittedName>
</protein>
<dbReference type="OrthoDB" id="9786526at2"/>
<evidence type="ECO:0000256" key="3">
    <source>
        <dbReference type="ARBA" id="ARBA00023125"/>
    </source>
</evidence>
<dbReference type="AlphaFoldDB" id="A0A285PD05"/>
<sequence length="297" mass="33596">MGQIEDLRFFVQIVEAGGISKAASSLNIAKSALSRRLSLLEDRYESKLIERAPGVWTITQTGEELYQRAIRAVGEVDEIDADFMSLSADLSGPLSVSLPREFGLGYLTDALIKFKTSYPDIMLTIDFDDRHVDLSFENYDLAIRISPSEDESALDHLIGTAEHGLYASKTYLARHGSPNELKDLPAHQLLYFGNARRASWTFLDDRSKPQSIEFQPFLNSNSGTFLMEATIEGLGITRMPYFVVRQALDRGELVPVLPDLRHPTWHIHLLYSQNRRLNRRMRAFADEITNACLTLKE</sequence>
<proteinExistence type="inferred from homology"/>
<evidence type="ECO:0000256" key="1">
    <source>
        <dbReference type="ARBA" id="ARBA00009437"/>
    </source>
</evidence>
<keyword evidence="4" id="KW-0804">Transcription</keyword>
<keyword evidence="3" id="KW-0238">DNA-binding</keyword>
<dbReference type="InterPro" id="IPR005119">
    <property type="entry name" value="LysR_subst-bd"/>
</dbReference>
<name>A0A285PD05_9HYPH</name>
<evidence type="ECO:0000256" key="4">
    <source>
        <dbReference type="ARBA" id="ARBA00023163"/>
    </source>
</evidence>
<dbReference type="InterPro" id="IPR000847">
    <property type="entry name" value="LysR_HTH_N"/>
</dbReference>
<dbReference type="SUPFAM" id="SSF46785">
    <property type="entry name" value="Winged helix' DNA-binding domain"/>
    <property type="match status" value="1"/>
</dbReference>
<evidence type="ECO:0000259" key="5">
    <source>
        <dbReference type="PROSITE" id="PS50931"/>
    </source>
</evidence>
<evidence type="ECO:0000313" key="7">
    <source>
        <dbReference type="Proteomes" id="UP000219439"/>
    </source>
</evidence>
<gene>
    <name evidence="6" type="ORF">SAMN06265368_2724</name>
</gene>
<dbReference type="EMBL" id="OBEL01000002">
    <property type="protein sequence ID" value="SNZ19634.1"/>
    <property type="molecule type" value="Genomic_DNA"/>
</dbReference>
<dbReference type="CDD" id="cd08422">
    <property type="entry name" value="PBP2_CrgA_like"/>
    <property type="match status" value="1"/>
</dbReference>
<comment type="similarity">
    <text evidence="1">Belongs to the LysR transcriptional regulatory family.</text>
</comment>
<dbReference type="InterPro" id="IPR036388">
    <property type="entry name" value="WH-like_DNA-bd_sf"/>
</dbReference>
<accession>A0A285PD05</accession>
<dbReference type="SUPFAM" id="SSF53850">
    <property type="entry name" value="Periplasmic binding protein-like II"/>
    <property type="match status" value="1"/>
</dbReference>
<dbReference type="PROSITE" id="PS50931">
    <property type="entry name" value="HTH_LYSR"/>
    <property type="match status" value="1"/>
</dbReference>
<evidence type="ECO:0000256" key="2">
    <source>
        <dbReference type="ARBA" id="ARBA00023015"/>
    </source>
</evidence>
<dbReference type="Gene3D" id="1.10.10.10">
    <property type="entry name" value="Winged helix-like DNA-binding domain superfamily/Winged helix DNA-binding domain"/>
    <property type="match status" value="1"/>
</dbReference>
<dbReference type="GO" id="GO:0003677">
    <property type="term" value="F:DNA binding"/>
    <property type="evidence" value="ECO:0007669"/>
    <property type="project" value="UniProtKB-KW"/>
</dbReference>
<dbReference type="PANTHER" id="PTHR30537:SF5">
    <property type="entry name" value="HTH-TYPE TRANSCRIPTIONAL ACTIVATOR TTDR-RELATED"/>
    <property type="match status" value="1"/>
</dbReference>
<reference evidence="6 7" key="1">
    <citation type="submission" date="2017-09" db="EMBL/GenBank/DDBJ databases">
        <authorList>
            <person name="Ehlers B."/>
            <person name="Leendertz F.H."/>
        </authorList>
    </citation>
    <scope>NUCLEOTIDE SEQUENCE [LARGE SCALE GENOMIC DNA]</scope>
    <source>
        <strain evidence="6 7">DSM 18289</strain>
    </source>
</reference>
<keyword evidence="7" id="KW-1185">Reference proteome</keyword>
<dbReference type="Pfam" id="PF03466">
    <property type="entry name" value="LysR_substrate"/>
    <property type="match status" value="1"/>
</dbReference>
<dbReference type="GO" id="GO:0003700">
    <property type="term" value="F:DNA-binding transcription factor activity"/>
    <property type="evidence" value="ECO:0007669"/>
    <property type="project" value="InterPro"/>
</dbReference>
<dbReference type="Gene3D" id="3.40.190.290">
    <property type="match status" value="1"/>
</dbReference>
<dbReference type="Proteomes" id="UP000219439">
    <property type="component" value="Unassembled WGS sequence"/>
</dbReference>
<keyword evidence="2" id="KW-0805">Transcription regulation</keyword>
<dbReference type="Pfam" id="PF00126">
    <property type="entry name" value="HTH_1"/>
    <property type="match status" value="1"/>
</dbReference>